<gene>
    <name evidence="1" type="ORF">RMSM_04790</name>
</gene>
<name>M5RSD1_9BACT</name>
<evidence type="ECO:0000313" key="1">
    <source>
        <dbReference type="EMBL" id="EMI18277.1"/>
    </source>
</evidence>
<evidence type="ECO:0000313" key="2">
    <source>
        <dbReference type="Proteomes" id="UP000011991"/>
    </source>
</evidence>
<comment type="caution">
    <text evidence="1">The sequence shown here is derived from an EMBL/GenBank/DDBJ whole genome shotgun (WGS) entry which is preliminary data.</text>
</comment>
<dbReference type="RefSeq" id="WP_008701531.1">
    <property type="nucleotide sequence ID" value="NZ_ANOG01000684.1"/>
</dbReference>
<proteinExistence type="predicted"/>
<reference evidence="1 2" key="1">
    <citation type="journal article" date="2013" name="Mar. Genomics">
        <title>Expression of sulfatases in Rhodopirellula baltica and the diversity of sulfatases in the genus Rhodopirellula.</title>
        <authorList>
            <person name="Wegner C.E."/>
            <person name="Richter-Heitmann T."/>
            <person name="Klindworth A."/>
            <person name="Klockow C."/>
            <person name="Richter M."/>
            <person name="Achstetter T."/>
            <person name="Glockner F.O."/>
            <person name="Harder J."/>
        </authorList>
    </citation>
    <scope>NUCLEOTIDE SEQUENCE [LARGE SCALE GENOMIC DNA]</scope>
    <source>
        <strain evidence="1 2">SM1</strain>
    </source>
</reference>
<dbReference type="PATRIC" id="fig|1265738.3.peg.4813"/>
<protein>
    <submittedName>
        <fullName evidence="1">Uncharacterized protein</fullName>
    </submittedName>
</protein>
<dbReference type="OrthoDB" id="273343at2"/>
<organism evidence="1 2">
    <name type="scientific">Rhodopirellula maiorica SM1</name>
    <dbReference type="NCBI Taxonomy" id="1265738"/>
    <lineage>
        <taxon>Bacteria</taxon>
        <taxon>Pseudomonadati</taxon>
        <taxon>Planctomycetota</taxon>
        <taxon>Planctomycetia</taxon>
        <taxon>Pirellulales</taxon>
        <taxon>Pirellulaceae</taxon>
        <taxon>Novipirellula</taxon>
    </lineage>
</organism>
<keyword evidence="2" id="KW-1185">Reference proteome</keyword>
<dbReference type="AlphaFoldDB" id="M5RSD1"/>
<dbReference type="Proteomes" id="UP000011991">
    <property type="component" value="Unassembled WGS sequence"/>
</dbReference>
<accession>M5RSD1</accession>
<sequence length="265" mass="29247">MTDVLKYWRLSALPFSESPGQWFFAGAAQKSALAEIAHSLSVHARCVIVQSQPQCGVSSLLHQLVCSRGMGDRATQCVMTDASRTWDVSSTIRQLSRGLGIDTISAVRRHRTTEMRELRRAIEFLAQQRVYTVWLVDGVTPAVLSVLKSVSDIEHVSLVMAATETQVKRLPVARISDYRTVQLDSFTAEDTDHFLSQSVTRVGGRQTLFHPRAVEQLHAHSGGRVGILKQLAASSLAQTARLRQKQVMPDTITRVAAESTARRAA</sequence>
<dbReference type="EMBL" id="ANOG01000684">
    <property type="protein sequence ID" value="EMI18277.1"/>
    <property type="molecule type" value="Genomic_DNA"/>
</dbReference>